<evidence type="ECO:0000256" key="1">
    <source>
        <dbReference type="SAM" id="Phobius"/>
    </source>
</evidence>
<dbReference type="Proteomes" id="UP000199800">
    <property type="component" value="Unassembled WGS sequence"/>
</dbReference>
<keyword evidence="1" id="KW-0812">Transmembrane</keyword>
<dbReference type="EMBL" id="FOHN01000002">
    <property type="protein sequence ID" value="SES72615.1"/>
    <property type="molecule type" value="Genomic_DNA"/>
</dbReference>
<accession>A0A1H9YU54</accession>
<evidence type="ECO:0000313" key="3">
    <source>
        <dbReference type="Proteomes" id="UP000199800"/>
    </source>
</evidence>
<dbReference type="InterPro" id="IPR008407">
    <property type="entry name" value="Brnchd-chn_aa_trnsp_AzlD"/>
</dbReference>
<dbReference type="STRING" id="29364.SAMN04487772_102194"/>
<sequence length="100" mass="10961">MLRTLIMIAIMAAITYALRVLPITLIRKKVKSPYLNAFLNYVPFAILGALTIPDVFYSTKDTASAILGTIVALIFAYFGRGLLTVTIAAIVTVLLYGFLF</sequence>
<keyword evidence="1" id="KW-1133">Transmembrane helix</keyword>
<reference evidence="2 3" key="1">
    <citation type="submission" date="2016-10" db="EMBL/GenBank/DDBJ databases">
        <authorList>
            <person name="de Groot N.N."/>
        </authorList>
    </citation>
    <scope>NUCLEOTIDE SEQUENCE [LARGE SCALE GENOMIC DNA]</scope>
    <source>
        <strain evidence="2 3">DSM 1801</strain>
    </source>
</reference>
<feature type="transmembrane region" description="Helical" evidence="1">
    <location>
        <begin position="6"/>
        <end position="26"/>
    </location>
</feature>
<name>A0A1H9YU54_9FIRM</name>
<protein>
    <submittedName>
        <fullName evidence="2">Branched-chain amino acid transport protein</fullName>
    </submittedName>
</protein>
<feature type="transmembrane region" description="Helical" evidence="1">
    <location>
        <begin position="38"/>
        <end position="59"/>
    </location>
</feature>
<keyword evidence="1" id="KW-0472">Membrane</keyword>
<dbReference type="Pfam" id="PF05437">
    <property type="entry name" value="AzlD"/>
    <property type="match status" value="1"/>
</dbReference>
<dbReference type="RefSeq" id="WP_092475772.1">
    <property type="nucleotide sequence ID" value="NZ_FOHN01000002.1"/>
</dbReference>
<keyword evidence="3" id="KW-1185">Reference proteome</keyword>
<evidence type="ECO:0000313" key="2">
    <source>
        <dbReference type="EMBL" id="SES72615.1"/>
    </source>
</evidence>
<dbReference type="OrthoDB" id="9811308at2"/>
<organism evidence="2 3">
    <name type="scientific">[Clostridium] polysaccharolyticum</name>
    <dbReference type="NCBI Taxonomy" id="29364"/>
    <lineage>
        <taxon>Bacteria</taxon>
        <taxon>Bacillati</taxon>
        <taxon>Bacillota</taxon>
        <taxon>Clostridia</taxon>
        <taxon>Lachnospirales</taxon>
        <taxon>Lachnospiraceae</taxon>
    </lineage>
</organism>
<feature type="transmembrane region" description="Helical" evidence="1">
    <location>
        <begin position="65"/>
        <end position="98"/>
    </location>
</feature>
<proteinExistence type="predicted"/>
<gene>
    <name evidence="2" type="ORF">SAMN04487772_102194</name>
</gene>
<dbReference type="AlphaFoldDB" id="A0A1H9YU54"/>